<evidence type="ECO:0000256" key="5">
    <source>
        <dbReference type="SAM" id="SignalP"/>
    </source>
</evidence>
<dbReference type="GO" id="GO:0006680">
    <property type="term" value="P:glucosylceramide catabolic process"/>
    <property type="evidence" value="ECO:0007669"/>
    <property type="project" value="TreeGrafter"/>
</dbReference>
<evidence type="ECO:0000256" key="3">
    <source>
        <dbReference type="ARBA" id="ARBA00022801"/>
    </source>
</evidence>
<evidence type="ECO:0000256" key="1">
    <source>
        <dbReference type="ARBA" id="ARBA00005382"/>
    </source>
</evidence>
<comment type="similarity">
    <text evidence="1 4">Belongs to the glycosyl hydrolase 30 family.</text>
</comment>
<dbReference type="Gene3D" id="3.20.20.80">
    <property type="entry name" value="Glycosidases"/>
    <property type="match status" value="1"/>
</dbReference>
<dbReference type="OrthoDB" id="9806701at2"/>
<dbReference type="GO" id="GO:0004348">
    <property type="term" value="F:glucosylceramidase activity"/>
    <property type="evidence" value="ECO:0007669"/>
    <property type="project" value="InterPro"/>
</dbReference>
<dbReference type="InterPro" id="IPR017853">
    <property type="entry name" value="GH"/>
</dbReference>
<dbReference type="InterPro" id="IPR001139">
    <property type="entry name" value="Glyco_hydro_30"/>
</dbReference>
<evidence type="ECO:0000256" key="2">
    <source>
        <dbReference type="ARBA" id="ARBA00022729"/>
    </source>
</evidence>
<dbReference type="EMBL" id="FNOK01000029">
    <property type="protein sequence ID" value="SDY55964.1"/>
    <property type="molecule type" value="Genomic_DNA"/>
</dbReference>
<keyword evidence="8" id="KW-1185">Reference proteome</keyword>
<name>A0A1H3KWD7_9PSEU</name>
<dbReference type="STRING" id="418495.SAMN05216215_102938"/>
<keyword evidence="2 5" id="KW-0732">Signal</keyword>
<feature type="chain" id="PRO_5011513157" evidence="5">
    <location>
        <begin position="33"/>
        <end position="249"/>
    </location>
</feature>
<dbReference type="Proteomes" id="UP000199529">
    <property type="component" value="Unassembled WGS sequence"/>
</dbReference>
<sequence length="249" mass="27015">MISAHRKPLGRLVILRRAASLAVVGAALPAQAAGEIVDIWLTTTSDPGGRVVTRGLEQQAPVEFGPGGGTGQVTIGVDESRAYQEFEGAGASFTDTAAWLMNSSGALSEATREDTMRRLFDPNAGIGLSFLRNPMGSSDLARFDYSFDDTCCDVGDFSIEHDLADVLPLTKRAKELNPAMKIMASPWSAPAWMKDNGSMHQGWLQAQYYGEYGRYFAKYVQEYQARGVPIDYVSPQNEPGCCPGYPSMQ</sequence>
<dbReference type="Pfam" id="PF02055">
    <property type="entry name" value="Glyco_hydro_30"/>
    <property type="match status" value="1"/>
</dbReference>
<dbReference type="AlphaFoldDB" id="A0A1H3KWD7"/>
<dbReference type="InterPro" id="IPR013780">
    <property type="entry name" value="Glyco_hydro_b"/>
</dbReference>
<evidence type="ECO:0000256" key="4">
    <source>
        <dbReference type="RuleBase" id="RU361188"/>
    </source>
</evidence>
<dbReference type="SUPFAM" id="SSF51445">
    <property type="entry name" value="(Trans)glycosidases"/>
    <property type="match status" value="1"/>
</dbReference>
<feature type="domain" description="Glycosyl hydrolase family 30 TIM-barrel" evidence="6">
    <location>
        <begin position="87"/>
        <end position="240"/>
    </location>
</feature>
<feature type="signal peptide" evidence="5">
    <location>
        <begin position="1"/>
        <end position="32"/>
    </location>
</feature>
<accession>A0A1H3KWD7</accession>
<reference evidence="8" key="1">
    <citation type="submission" date="2016-10" db="EMBL/GenBank/DDBJ databases">
        <authorList>
            <person name="Varghese N."/>
            <person name="Submissions S."/>
        </authorList>
    </citation>
    <scope>NUCLEOTIDE SEQUENCE [LARGE SCALE GENOMIC DNA]</scope>
    <source>
        <strain evidence="8">CGMCC 4.3530</strain>
    </source>
</reference>
<dbReference type="InterPro" id="IPR033453">
    <property type="entry name" value="Glyco_hydro_30_TIM-barrel"/>
</dbReference>
<organism evidence="7 8">
    <name type="scientific">Saccharopolyspora shandongensis</name>
    <dbReference type="NCBI Taxonomy" id="418495"/>
    <lineage>
        <taxon>Bacteria</taxon>
        <taxon>Bacillati</taxon>
        <taxon>Actinomycetota</taxon>
        <taxon>Actinomycetes</taxon>
        <taxon>Pseudonocardiales</taxon>
        <taxon>Pseudonocardiaceae</taxon>
        <taxon>Saccharopolyspora</taxon>
    </lineage>
</organism>
<dbReference type="PANTHER" id="PTHR11069">
    <property type="entry name" value="GLUCOSYLCERAMIDASE"/>
    <property type="match status" value="1"/>
</dbReference>
<evidence type="ECO:0000313" key="7">
    <source>
        <dbReference type="EMBL" id="SDY55964.1"/>
    </source>
</evidence>
<dbReference type="PANTHER" id="PTHR11069:SF23">
    <property type="entry name" value="LYSOSOMAL ACID GLUCOSYLCERAMIDASE"/>
    <property type="match status" value="1"/>
</dbReference>
<protein>
    <submittedName>
        <fullName evidence="7">Glucosylceramidase</fullName>
    </submittedName>
</protein>
<gene>
    <name evidence="7" type="ORF">SAMN05216215_102938</name>
</gene>
<dbReference type="GO" id="GO:0016020">
    <property type="term" value="C:membrane"/>
    <property type="evidence" value="ECO:0007669"/>
    <property type="project" value="GOC"/>
</dbReference>
<keyword evidence="3 4" id="KW-0378">Hydrolase</keyword>
<keyword evidence="4" id="KW-0326">Glycosidase</keyword>
<evidence type="ECO:0000259" key="6">
    <source>
        <dbReference type="Pfam" id="PF02055"/>
    </source>
</evidence>
<proteinExistence type="inferred from homology"/>
<dbReference type="RefSeq" id="WP_093270550.1">
    <property type="nucleotide sequence ID" value="NZ_FNOK01000029.1"/>
</dbReference>
<dbReference type="Gene3D" id="2.60.40.1180">
    <property type="entry name" value="Golgi alpha-mannosidase II"/>
    <property type="match status" value="1"/>
</dbReference>
<evidence type="ECO:0000313" key="8">
    <source>
        <dbReference type="Proteomes" id="UP000199529"/>
    </source>
</evidence>